<gene>
    <name evidence="4" type="ORF">A1Q1_03135</name>
</gene>
<evidence type="ECO:0000256" key="2">
    <source>
        <dbReference type="ARBA" id="ARBA00022552"/>
    </source>
</evidence>
<comment type="caution">
    <text evidence="4">The sequence shown here is derived from an EMBL/GenBank/DDBJ whole genome shotgun (WGS) entry which is preliminary data.</text>
</comment>
<comment type="similarity">
    <text evidence="1">Belongs to the TSR2 family.</text>
</comment>
<dbReference type="Pfam" id="PF10273">
    <property type="entry name" value="WGG"/>
    <property type="match status" value="1"/>
</dbReference>
<dbReference type="HOGENOM" id="CLU_074896_0_2_1"/>
<sequence length="210" mass="23203">MPSNVPDQQAPEILLFARGVMALFDLWPALTIAVKEEWGGPDSADKKLYLLSAVIDAFEQGASYTTPDAAGVVHVDPKSAADPPLDEDQVADMLDQYMSDEYEAVLEDGSSDMIAKDVSRLWRDCVAPGERSAEDTVGALERKAAEISKKPVHATKHDENESDDEEGDWSDEDDDDKDEVPQLVESKPKEKQEPIIDDDGFELVQKKGRR</sequence>
<feature type="region of interest" description="Disordered" evidence="3">
    <location>
        <begin position="129"/>
        <end position="210"/>
    </location>
</feature>
<evidence type="ECO:0000256" key="3">
    <source>
        <dbReference type="SAM" id="MobiDB-lite"/>
    </source>
</evidence>
<dbReference type="PANTHER" id="PTHR21250">
    <property type="entry name" value="PRE-RRNA-PROCESSING PROTEIN TSR2 HOMOLOG"/>
    <property type="match status" value="1"/>
</dbReference>
<accession>J6EYN9</accession>
<evidence type="ECO:0000313" key="5">
    <source>
        <dbReference type="Proteomes" id="UP000002748"/>
    </source>
</evidence>
<dbReference type="InterPro" id="IPR019398">
    <property type="entry name" value="Pre-rRNA_process_TSR2"/>
</dbReference>
<reference evidence="4 5" key="1">
    <citation type="journal article" date="2012" name="Eukaryot. Cell">
        <title>Draft genome sequence of CBS 2479, the standard type strain of Trichosporon asahii.</title>
        <authorList>
            <person name="Yang R.Y."/>
            <person name="Li H.T."/>
            <person name="Zhu H."/>
            <person name="Zhou G.P."/>
            <person name="Wang M."/>
            <person name="Wang L."/>
        </authorList>
    </citation>
    <scope>NUCLEOTIDE SEQUENCE [LARGE SCALE GENOMIC DNA]</scope>
    <source>
        <strain evidence="5">ATCC 90039 / CBS 2479 / JCM 2466 / KCTC 7840 / NCYC 2677 / UAMH 7654</strain>
    </source>
</reference>
<dbReference type="RefSeq" id="XP_014179753.1">
    <property type="nucleotide sequence ID" value="XM_014324278.1"/>
</dbReference>
<dbReference type="GeneID" id="25986648"/>
<dbReference type="OrthoDB" id="263560at2759"/>
<protein>
    <recommendedName>
        <fullName evidence="6">Pre-rRNA-processing protein TSR2</fullName>
    </recommendedName>
</protein>
<dbReference type="GO" id="GO:0006364">
    <property type="term" value="P:rRNA processing"/>
    <property type="evidence" value="ECO:0007669"/>
    <property type="project" value="UniProtKB-KW"/>
</dbReference>
<dbReference type="AlphaFoldDB" id="J6EYN9"/>
<keyword evidence="2" id="KW-0698">rRNA processing</keyword>
<dbReference type="EMBL" id="ALBS01000220">
    <property type="protein sequence ID" value="EJT47962.1"/>
    <property type="molecule type" value="Genomic_DNA"/>
</dbReference>
<feature type="compositionally biased region" description="Basic and acidic residues" evidence="3">
    <location>
        <begin position="140"/>
        <end position="159"/>
    </location>
</feature>
<dbReference type="VEuPathDB" id="FungiDB:A1Q1_03135"/>
<organism evidence="4 5">
    <name type="scientific">Trichosporon asahii var. asahii (strain ATCC 90039 / CBS 2479 / JCM 2466 / KCTC 7840 / NBRC 103889/ NCYC 2677 / UAMH 7654)</name>
    <name type="common">Yeast</name>
    <dbReference type="NCBI Taxonomy" id="1186058"/>
    <lineage>
        <taxon>Eukaryota</taxon>
        <taxon>Fungi</taxon>
        <taxon>Dikarya</taxon>
        <taxon>Basidiomycota</taxon>
        <taxon>Agaricomycotina</taxon>
        <taxon>Tremellomycetes</taxon>
        <taxon>Trichosporonales</taxon>
        <taxon>Trichosporonaceae</taxon>
        <taxon>Trichosporon</taxon>
    </lineage>
</organism>
<evidence type="ECO:0008006" key="6">
    <source>
        <dbReference type="Google" id="ProtNLM"/>
    </source>
</evidence>
<proteinExistence type="inferred from homology"/>
<dbReference type="KEGG" id="tasa:A1Q1_03135"/>
<evidence type="ECO:0000256" key="1">
    <source>
        <dbReference type="ARBA" id="ARBA00006524"/>
    </source>
</evidence>
<feature type="compositionally biased region" description="Acidic residues" evidence="3">
    <location>
        <begin position="160"/>
        <end position="178"/>
    </location>
</feature>
<name>J6EYN9_TRIAS</name>
<dbReference type="Proteomes" id="UP000002748">
    <property type="component" value="Unassembled WGS sequence"/>
</dbReference>
<evidence type="ECO:0000313" key="4">
    <source>
        <dbReference type="EMBL" id="EJT47962.1"/>
    </source>
</evidence>